<dbReference type="SMART" id="SM00256">
    <property type="entry name" value="FBOX"/>
    <property type="match status" value="1"/>
</dbReference>
<dbReference type="Proteomes" id="UP001374535">
    <property type="component" value="Chromosome 11"/>
</dbReference>
<dbReference type="Pfam" id="PF25372">
    <property type="entry name" value="DUF7885"/>
    <property type="match status" value="2"/>
</dbReference>
<dbReference type="GO" id="GO:0019005">
    <property type="term" value="C:SCF ubiquitin ligase complex"/>
    <property type="evidence" value="ECO:0007669"/>
    <property type="project" value="TreeGrafter"/>
</dbReference>
<dbReference type="InterPro" id="IPR057207">
    <property type="entry name" value="FBXL15_LRR"/>
</dbReference>
<dbReference type="FunFam" id="1.20.1280.50:FF:000077">
    <property type="entry name" value="EIN3-binding F-box protein 1"/>
    <property type="match status" value="1"/>
</dbReference>
<gene>
    <name evidence="2" type="ORF">V8G54_035365</name>
</gene>
<dbReference type="SUPFAM" id="SSF81383">
    <property type="entry name" value="F-box domain"/>
    <property type="match status" value="1"/>
</dbReference>
<feature type="domain" description="F-box" evidence="1">
    <location>
        <begin position="171"/>
        <end position="212"/>
    </location>
</feature>
<dbReference type="InterPro" id="IPR032675">
    <property type="entry name" value="LRR_dom_sf"/>
</dbReference>
<dbReference type="InterPro" id="IPR001810">
    <property type="entry name" value="F-box_dom"/>
</dbReference>
<evidence type="ECO:0000313" key="3">
    <source>
        <dbReference type="Proteomes" id="UP001374535"/>
    </source>
</evidence>
<dbReference type="AlphaFoldDB" id="A0AAQ3MEV6"/>
<dbReference type="Gene3D" id="3.80.10.10">
    <property type="entry name" value="Ribonuclease Inhibitor"/>
    <property type="match status" value="3"/>
</dbReference>
<dbReference type="PANTHER" id="PTHR13318">
    <property type="entry name" value="PARTNER OF PAIRED, ISOFORM B-RELATED"/>
    <property type="match status" value="1"/>
</dbReference>
<dbReference type="InterPro" id="IPR006553">
    <property type="entry name" value="Leu-rich_rpt_Cys-con_subtyp"/>
</dbReference>
<name>A0AAQ3MEV6_VIGMU</name>
<dbReference type="PANTHER" id="PTHR13318:SF105">
    <property type="entry name" value="F-BOX_LRR-REPEAT PROTEIN 3"/>
    <property type="match status" value="1"/>
</dbReference>
<reference evidence="2 3" key="1">
    <citation type="journal article" date="2023" name="Life. Sci Alliance">
        <title>Evolutionary insights into 3D genome organization and epigenetic landscape of Vigna mungo.</title>
        <authorList>
            <person name="Junaid A."/>
            <person name="Singh B."/>
            <person name="Bhatia S."/>
        </authorList>
    </citation>
    <scope>NUCLEOTIDE SEQUENCE [LARGE SCALE GENOMIC DNA]</scope>
    <source>
        <strain evidence="2">Urdbean</strain>
    </source>
</reference>
<dbReference type="FunFam" id="3.80.10.10:FF:000473">
    <property type="entry name" value="EIN3-binding F-box protein 1"/>
    <property type="match status" value="1"/>
</dbReference>
<dbReference type="InterPro" id="IPR036047">
    <property type="entry name" value="F-box-like_dom_sf"/>
</dbReference>
<dbReference type="FunFam" id="3.80.10.10:FF:000214">
    <property type="entry name" value="EIN3-binding F-box protein 1"/>
    <property type="match status" value="1"/>
</dbReference>
<proteinExistence type="predicted"/>
<dbReference type="CDD" id="cd22159">
    <property type="entry name" value="F-box_AtTIR1-like"/>
    <property type="match status" value="1"/>
</dbReference>
<dbReference type="FunFam" id="3.80.10.10:FF:000451">
    <property type="entry name" value="EIN3-binding F-box protein 1"/>
    <property type="match status" value="1"/>
</dbReference>
<dbReference type="EMBL" id="CP144690">
    <property type="protein sequence ID" value="WVY89851.1"/>
    <property type="molecule type" value="Genomic_DNA"/>
</dbReference>
<evidence type="ECO:0000259" key="1">
    <source>
        <dbReference type="SMART" id="SM00256"/>
    </source>
</evidence>
<dbReference type="Gene3D" id="1.20.1280.50">
    <property type="match status" value="1"/>
</dbReference>
<protein>
    <recommendedName>
        <fullName evidence="1">F-box domain-containing protein</fullName>
    </recommendedName>
</protein>
<dbReference type="SUPFAM" id="SSF52047">
    <property type="entry name" value="RNI-like"/>
    <property type="match status" value="2"/>
</dbReference>
<dbReference type="GO" id="GO:0031146">
    <property type="term" value="P:SCF-dependent proteasomal ubiquitin-dependent protein catabolic process"/>
    <property type="evidence" value="ECO:0007669"/>
    <property type="project" value="TreeGrafter"/>
</dbReference>
<dbReference type="SMART" id="SM00367">
    <property type="entry name" value="LRR_CC"/>
    <property type="match status" value="13"/>
</dbReference>
<accession>A0AAQ3MEV6</accession>
<sequence length="789" mass="84545">MSHSGLWFVVFGGGGRRILQKNPTLFRYIACRKPFSGSSSDLQTFRQLPFSHAFFLSSITQRHTSSSCSSFLLRSPFCSPSRVLSSRTLWGSSPGFYSPVPMSKVLGFSGGDDFCPGGSIYANPKEASFFLPLGPQVDVYFPPRKRSRVNAPFVFDGEWFEQKQKTSIEALPDECLFEIFRRLPAGEERSACACVSKRWLMLLSSICKDEICAMKNTSAENIEKDGYDVEFGGEGYLSRNLEGKKATDVRLAAIAVGTASRGGLGKLSIRGSNICRGVTSLGLRAVAHGCPSLKSFSLWNVSTVGDEGLIEIANGCHQLEKLDLCKCPAVTDKALVAIAKNCQNLTELSLESCPNVGNEGLRAIGKFCPNLRSVTIKDCTGVSDQGIAGLFSTSLVLTKVKLQALSVSDLSLAVIGHYGKSVTDLVLNCLPNVSEKGFWVMGNGSGLQKLKSLTVASCRGVTDIGLEAVGKGCPNLKIAHLHKCAFLSDNGLISFAKAASSLESLRLEECHRITQFGFFGVLFNCGAKLKSISLVRCYGIKDMNLVLPTISPCESLRSLTICNCPGFGNASLSVLGKLCPKLQHVELSGLDGVTDAGVLPLLESSEAGLVKVNLSGCTNVTDKVVSSLANLHGWTLENLNLDGCKKISDASLMAIAENCALLCDLDVSKCSITDAGIAALAHAQQINLQILSLSGCALVSDRSLPALRKLGRTLLGLNIQHCNAINSGTVDMLVELLWRSSSSSSSSIIQLLGSLFPESATTRQEQQLRAWKNPTSAPTPFISLRFSIP</sequence>
<evidence type="ECO:0000313" key="2">
    <source>
        <dbReference type="EMBL" id="WVY89851.1"/>
    </source>
</evidence>
<keyword evidence="3" id="KW-1185">Reference proteome</keyword>
<organism evidence="2 3">
    <name type="scientific">Vigna mungo</name>
    <name type="common">Black gram</name>
    <name type="synonym">Phaseolus mungo</name>
    <dbReference type="NCBI Taxonomy" id="3915"/>
    <lineage>
        <taxon>Eukaryota</taxon>
        <taxon>Viridiplantae</taxon>
        <taxon>Streptophyta</taxon>
        <taxon>Embryophyta</taxon>
        <taxon>Tracheophyta</taxon>
        <taxon>Spermatophyta</taxon>
        <taxon>Magnoliopsida</taxon>
        <taxon>eudicotyledons</taxon>
        <taxon>Gunneridae</taxon>
        <taxon>Pentapetalae</taxon>
        <taxon>rosids</taxon>
        <taxon>fabids</taxon>
        <taxon>Fabales</taxon>
        <taxon>Fabaceae</taxon>
        <taxon>Papilionoideae</taxon>
        <taxon>50 kb inversion clade</taxon>
        <taxon>NPAAA clade</taxon>
        <taxon>indigoferoid/millettioid clade</taxon>
        <taxon>Phaseoleae</taxon>
        <taxon>Vigna</taxon>
    </lineage>
</organism>
<dbReference type="Pfam" id="PF00646">
    <property type="entry name" value="F-box"/>
    <property type="match status" value="1"/>
</dbReference>